<accession>A0ABX9KJM6</accession>
<dbReference type="RefSeq" id="WP_114641482.1">
    <property type="nucleotide sequence ID" value="NZ_JAACIO010000004.1"/>
</dbReference>
<evidence type="ECO:0000313" key="2">
    <source>
        <dbReference type="Proteomes" id="UP000263486"/>
    </source>
</evidence>
<proteinExistence type="predicted"/>
<gene>
    <name evidence="1" type="ORF">DYH56_03550</name>
</gene>
<sequence>MDDKYSQLFTDLIKQYLFCNYSFLEKYKITYSLNNEVIGTIPALDYIKKFDLNGNVRVSYIIKINRK</sequence>
<comment type="caution">
    <text evidence="1">The sequence shown here is derived from an EMBL/GenBank/DDBJ whole genome shotgun (WGS) entry which is preliminary data.</text>
</comment>
<dbReference type="EMBL" id="QUAJ01000004">
    <property type="protein sequence ID" value="REI42441.1"/>
    <property type="molecule type" value="Genomic_DNA"/>
</dbReference>
<name>A0ABX9KJM6_9FUSO</name>
<reference evidence="1 2" key="1">
    <citation type="submission" date="2018-08" db="EMBL/GenBank/DDBJ databases">
        <title>Draft genome sequence of Psychrilyobacter sp. strain SD5 isolated from Black Sea water.</title>
        <authorList>
            <person name="Yadav S."/>
            <person name="Villanueva L."/>
            <person name="Damste J.S.S."/>
        </authorList>
    </citation>
    <scope>NUCLEOTIDE SEQUENCE [LARGE SCALE GENOMIC DNA]</scope>
    <source>
        <strain evidence="1 2">SD5</strain>
    </source>
</reference>
<dbReference type="Proteomes" id="UP000263486">
    <property type="component" value="Unassembled WGS sequence"/>
</dbReference>
<keyword evidence="2" id="KW-1185">Reference proteome</keyword>
<organism evidence="1 2">
    <name type="scientific">Psychrilyobacter piezotolerans</name>
    <dbReference type="NCBI Taxonomy" id="2293438"/>
    <lineage>
        <taxon>Bacteria</taxon>
        <taxon>Fusobacteriati</taxon>
        <taxon>Fusobacteriota</taxon>
        <taxon>Fusobacteriia</taxon>
        <taxon>Fusobacteriales</taxon>
        <taxon>Fusobacteriaceae</taxon>
        <taxon>Psychrilyobacter</taxon>
    </lineage>
</organism>
<protein>
    <submittedName>
        <fullName evidence="1">Uncharacterized protein</fullName>
    </submittedName>
</protein>
<evidence type="ECO:0000313" key="1">
    <source>
        <dbReference type="EMBL" id="REI42441.1"/>
    </source>
</evidence>